<evidence type="ECO:0000256" key="5">
    <source>
        <dbReference type="ARBA" id="ARBA00022519"/>
    </source>
</evidence>
<keyword evidence="13" id="KW-1185">Reference proteome</keyword>
<dbReference type="GO" id="GO:0015628">
    <property type="term" value="P:protein secretion by the type II secretion system"/>
    <property type="evidence" value="ECO:0007669"/>
    <property type="project" value="TreeGrafter"/>
</dbReference>
<evidence type="ECO:0000256" key="6">
    <source>
        <dbReference type="ARBA" id="ARBA00022692"/>
    </source>
</evidence>
<evidence type="ECO:0000313" key="13">
    <source>
        <dbReference type="Proteomes" id="UP000242222"/>
    </source>
</evidence>
<protein>
    <submittedName>
        <fullName evidence="12">Protein transport protein HofC</fullName>
    </submittedName>
</protein>
<reference evidence="13" key="1">
    <citation type="submission" date="2016-10" db="EMBL/GenBank/DDBJ databases">
        <authorList>
            <person name="Varghese N."/>
            <person name="Submissions S."/>
        </authorList>
    </citation>
    <scope>NUCLEOTIDE SEQUENCE [LARGE SCALE GENOMIC DNA]</scope>
    <source>
        <strain evidence="13">N6PO6</strain>
    </source>
</reference>
<evidence type="ECO:0000256" key="3">
    <source>
        <dbReference type="ARBA" id="ARBA00022448"/>
    </source>
</evidence>
<dbReference type="Pfam" id="PF00482">
    <property type="entry name" value="T2SSF"/>
    <property type="match status" value="2"/>
</dbReference>
<feature type="domain" description="Type II secretion system protein GspF" evidence="11">
    <location>
        <begin position="270"/>
        <end position="389"/>
    </location>
</feature>
<evidence type="ECO:0000313" key="12">
    <source>
        <dbReference type="EMBL" id="SFN17507.1"/>
    </source>
</evidence>
<dbReference type="PRINTS" id="PR00812">
    <property type="entry name" value="BCTERIALGSPF"/>
</dbReference>
<feature type="domain" description="Type II secretion system protein GspF" evidence="11">
    <location>
        <begin position="65"/>
        <end position="186"/>
    </location>
</feature>
<sequence>MNKTMLFHWQAIDSAGCWQQGERLEQNYPRLCQYLHDNQLTPLRIRLRQIYLSRSWQQAVRITLMQQIATLLRAGLSLSASLTMLSRGQQKPWQLLLIQLADQISQGISFAQALRQWPQVFPPLYSSMVHIGELTGQLENCCQQLAAQQERQHLLQKKVQKALRYPLFILLIAAATSSAMLLFVLPEFVAIYANFDAELPAFTRAVMQLSSILQRSSPWLIVTLFFAVLGWRYQQRRCPSVRLFTQRLTLRLPFISALYRGGVLSQIFITLSLTQRAGLPLLDGLNATAETLPSGIWQSLLNALKRHIEAGQPLHLAIENHRQFTPLCYQLIKVGEEAGALDDMLSRLAKWHEVQTQDLADSLAAMLEPMMMVVVGGIIGTLVIAMYLPVFNLGSALG</sequence>
<feature type="transmembrane region" description="Helical" evidence="10">
    <location>
        <begin position="252"/>
        <end position="273"/>
    </location>
</feature>
<dbReference type="OrthoDB" id="9805682at2"/>
<accession>A0A1I4WVL6</accession>
<dbReference type="PANTHER" id="PTHR30012">
    <property type="entry name" value="GENERAL SECRETION PATHWAY PROTEIN"/>
    <property type="match status" value="1"/>
</dbReference>
<dbReference type="InterPro" id="IPR001992">
    <property type="entry name" value="T2SS_GspF/T4SS_PilC_CS"/>
</dbReference>
<comment type="similarity">
    <text evidence="2 9">Belongs to the GSP F family.</text>
</comment>
<keyword evidence="5" id="KW-0997">Cell inner membrane</keyword>
<name>A0A1I4WVL6_9GAMM</name>
<proteinExistence type="inferred from homology"/>
<dbReference type="InterPro" id="IPR018076">
    <property type="entry name" value="T2SS_GspF_dom"/>
</dbReference>
<evidence type="ECO:0000256" key="1">
    <source>
        <dbReference type="ARBA" id="ARBA00004429"/>
    </source>
</evidence>
<keyword evidence="4" id="KW-1003">Cell membrane</keyword>
<keyword evidence="8 10" id="KW-0472">Membrane</keyword>
<evidence type="ECO:0000256" key="9">
    <source>
        <dbReference type="RuleBase" id="RU003923"/>
    </source>
</evidence>
<feature type="transmembrane region" description="Helical" evidence="10">
    <location>
        <begin position="370"/>
        <end position="390"/>
    </location>
</feature>
<feature type="transmembrane region" description="Helical" evidence="10">
    <location>
        <begin position="212"/>
        <end position="231"/>
    </location>
</feature>
<dbReference type="STRING" id="1367852.SAMN05216516_10390"/>
<keyword evidence="3 9" id="KW-0813">Transport</keyword>
<dbReference type="PROSITE" id="PS00874">
    <property type="entry name" value="T2SP_F"/>
    <property type="match status" value="1"/>
</dbReference>
<dbReference type="EMBL" id="FOVC01000003">
    <property type="protein sequence ID" value="SFN17507.1"/>
    <property type="molecule type" value="Genomic_DNA"/>
</dbReference>
<keyword evidence="6 9" id="KW-0812">Transmembrane</keyword>
<dbReference type="FunFam" id="1.20.81.30:FF:000001">
    <property type="entry name" value="Type II secretion system protein F"/>
    <property type="match status" value="2"/>
</dbReference>
<dbReference type="Proteomes" id="UP000242222">
    <property type="component" value="Unassembled WGS sequence"/>
</dbReference>
<keyword evidence="7 10" id="KW-1133">Transmembrane helix</keyword>
<dbReference type="InterPro" id="IPR042094">
    <property type="entry name" value="T2SS_GspF_sf"/>
</dbReference>
<dbReference type="InterPro" id="IPR003004">
    <property type="entry name" value="GspF/PilC"/>
</dbReference>
<evidence type="ECO:0000256" key="7">
    <source>
        <dbReference type="ARBA" id="ARBA00022989"/>
    </source>
</evidence>
<organism evidence="12 13">
    <name type="scientific">Izhakiella capsodis</name>
    <dbReference type="NCBI Taxonomy" id="1367852"/>
    <lineage>
        <taxon>Bacteria</taxon>
        <taxon>Pseudomonadati</taxon>
        <taxon>Pseudomonadota</taxon>
        <taxon>Gammaproteobacteria</taxon>
        <taxon>Enterobacterales</taxon>
        <taxon>Erwiniaceae</taxon>
        <taxon>Izhakiella</taxon>
    </lineage>
</organism>
<dbReference type="NCBIfam" id="NF007861">
    <property type="entry name" value="PRK10573.1"/>
    <property type="match status" value="1"/>
</dbReference>
<evidence type="ECO:0000256" key="10">
    <source>
        <dbReference type="SAM" id="Phobius"/>
    </source>
</evidence>
<dbReference type="GO" id="GO:0005886">
    <property type="term" value="C:plasma membrane"/>
    <property type="evidence" value="ECO:0007669"/>
    <property type="project" value="UniProtKB-SubCell"/>
</dbReference>
<evidence type="ECO:0000259" key="11">
    <source>
        <dbReference type="Pfam" id="PF00482"/>
    </source>
</evidence>
<evidence type="ECO:0000256" key="8">
    <source>
        <dbReference type="ARBA" id="ARBA00023136"/>
    </source>
</evidence>
<dbReference type="Gene3D" id="1.20.81.30">
    <property type="entry name" value="Type II secretion system (T2SS), domain F"/>
    <property type="match status" value="2"/>
</dbReference>
<feature type="transmembrane region" description="Helical" evidence="10">
    <location>
        <begin position="167"/>
        <end position="192"/>
    </location>
</feature>
<comment type="subcellular location">
    <subcellularLocation>
        <location evidence="1 9">Cell inner membrane</location>
        <topology evidence="1 9">Multi-pass membrane protein</topology>
    </subcellularLocation>
</comment>
<evidence type="ECO:0000256" key="2">
    <source>
        <dbReference type="ARBA" id="ARBA00005745"/>
    </source>
</evidence>
<dbReference type="AlphaFoldDB" id="A0A1I4WVL6"/>
<dbReference type="PANTHER" id="PTHR30012:SF7">
    <property type="entry name" value="PROTEIN TRANSPORT PROTEIN HOFC HOMOLOG"/>
    <property type="match status" value="1"/>
</dbReference>
<dbReference type="RefSeq" id="WP_092876360.1">
    <property type="nucleotide sequence ID" value="NZ_FOVC01000003.1"/>
</dbReference>
<gene>
    <name evidence="12" type="ORF">SAMN05216516_10390</name>
</gene>
<evidence type="ECO:0000256" key="4">
    <source>
        <dbReference type="ARBA" id="ARBA00022475"/>
    </source>
</evidence>